<accession>A0A9P7KK56</accession>
<dbReference type="EMBL" id="JABCKI010000250">
    <property type="protein sequence ID" value="KAG5651390.1"/>
    <property type="molecule type" value="Genomic_DNA"/>
</dbReference>
<proteinExistence type="predicted"/>
<evidence type="ECO:0000313" key="2">
    <source>
        <dbReference type="Proteomes" id="UP000717328"/>
    </source>
</evidence>
<keyword evidence="2" id="KW-1185">Reference proteome</keyword>
<reference evidence="1" key="2">
    <citation type="submission" date="2021-10" db="EMBL/GenBank/DDBJ databases">
        <title>Phylogenomics reveals ancestral predisposition of the termite-cultivated fungus Termitomyces towards a domesticated lifestyle.</title>
        <authorList>
            <person name="Auxier B."/>
            <person name="Grum-Grzhimaylo A."/>
            <person name="Cardenas M.E."/>
            <person name="Lodge J.D."/>
            <person name="Laessoe T."/>
            <person name="Pedersen O."/>
            <person name="Smith M.E."/>
            <person name="Kuyper T.W."/>
            <person name="Franco-Molano E.A."/>
            <person name="Baroni T.J."/>
            <person name="Aanen D.K."/>
        </authorList>
    </citation>
    <scope>NUCLEOTIDE SEQUENCE</scope>
    <source>
        <strain evidence="1">D49</strain>
    </source>
</reference>
<dbReference type="AlphaFoldDB" id="A0A9P7KK56"/>
<dbReference type="OrthoDB" id="92161at2759"/>
<organism evidence="1 2">
    <name type="scientific">Sphagnurus paluster</name>
    <dbReference type="NCBI Taxonomy" id="117069"/>
    <lineage>
        <taxon>Eukaryota</taxon>
        <taxon>Fungi</taxon>
        <taxon>Dikarya</taxon>
        <taxon>Basidiomycota</taxon>
        <taxon>Agaricomycotina</taxon>
        <taxon>Agaricomycetes</taxon>
        <taxon>Agaricomycetidae</taxon>
        <taxon>Agaricales</taxon>
        <taxon>Tricholomatineae</taxon>
        <taxon>Lyophyllaceae</taxon>
        <taxon>Sphagnurus</taxon>
    </lineage>
</organism>
<reference evidence="1" key="1">
    <citation type="submission" date="2021-02" db="EMBL/GenBank/DDBJ databases">
        <authorList>
            <person name="Nieuwenhuis M."/>
            <person name="Van De Peppel L.J.J."/>
        </authorList>
    </citation>
    <scope>NUCLEOTIDE SEQUENCE</scope>
    <source>
        <strain evidence="1">D49</strain>
    </source>
</reference>
<evidence type="ECO:0000313" key="1">
    <source>
        <dbReference type="EMBL" id="KAG5651390.1"/>
    </source>
</evidence>
<name>A0A9P7KK56_9AGAR</name>
<protein>
    <submittedName>
        <fullName evidence="1">Uncharacterized protein</fullName>
    </submittedName>
</protein>
<dbReference type="Proteomes" id="UP000717328">
    <property type="component" value="Unassembled WGS sequence"/>
</dbReference>
<gene>
    <name evidence="1" type="ORF">H0H81_008856</name>
</gene>
<sequence length="133" mass="15001">MLVAFSAHVATEKPHIKIIEAKRWYASSFPTTAHICSHDTIPSTPNIQRMHRDHVPSAPPSFSSTSSGRRSTCIMHHPLARVAAGIMSAELGEDVERRIDQGWRLAAVSIEMRFIFWRQIIAYLLCYLAVSEE</sequence>
<comment type="caution">
    <text evidence="1">The sequence shown here is derived from an EMBL/GenBank/DDBJ whole genome shotgun (WGS) entry which is preliminary data.</text>
</comment>